<dbReference type="Pfam" id="PF01627">
    <property type="entry name" value="Hpt"/>
    <property type="match status" value="1"/>
</dbReference>
<dbReference type="PROSITE" id="PS50109">
    <property type="entry name" value="HIS_KIN"/>
    <property type="match status" value="1"/>
</dbReference>
<dbReference type="Gene3D" id="1.20.120.160">
    <property type="entry name" value="HPT domain"/>
    <property type="match status" value="1"/>
</dbReference>
<evidence type="ECO:0000256" key="4">
    <source>
        <dbReference type="ARBA" id="ARBA00022553"/>
    </source>
</evidence>
<dbReference type="SMART" id="SM00260">
    <property type="entry name" value="CheW"/>
    <property type="match status" value="1"/>
</dbReference>
<keyword evidence="7" id="KW-0902">Two-component regulatory system</keyword>
<dbReference type="SMART" id="SM00387">
    <property type="entry name" value="HATPase_c"/>
    <property type="match status" value="1"/>
</dbReference>
<evidence type="ECO:0000256" key="8">
    <source>
        <dbReference type="ARBA" id="ARBA00035100"/>
    </source>
</evidence>
<dbReference type="EC" id="2.7.13.3" evidence="2"/>
<dbReference type="Pfam" id="PF02518">
    <property type="entry name" value="HATPase_c"/>
    <property type="match status" value="1"/>
</dbReference>
<dbReference type="SMART" id="SM01231">
    <property type="entry name" value="H-kinase_dim"/>
    <property type="match status" value="1"/>
</dbReference>
<dbReference type="FunFam" id="3.30.565.10:FF:000016">
    <property type="entry name" value="Chemotaxis protein CheA, putative"/>
    <property type="match status" value="1"/>
</dbReference>
<dbReference type="InterPro" id="IPR036641">
    <property type="entry name" value="HPT_dom_sf"/>
</dbReference>
<dbReference type="Gene3D" id="2.30.30.40">
    <property type="entry name" value="SH3 Domains"/>
    <property type="match status" value="1"/>
</dbReference>
<dbReference type="InterPro" id="IPR002545">
    <property type="entry name" value="CheW-lke_dom"/>
</dbReference>
<dbReference type="OrthoDB" id="9803176at2"/>
<evidence type="ECO:0000256" key="1">
    <source>
        <dbReference type="ARBA" id="ARBA00000085"/>
    </source>
</evidence>
<dbReference type="InterPro" id="IPR004358">
    <property type="entry name" value="Sig_transdc_His_kin-like_C"/>
</dbReference>
<proteinExistence type="predicted"/>
<dbReference type="RefSeq" id="WP_160746999.1">
    <property type="nucleotide sequence ID" value="NZ_WTYK01000006.1"/>
</dbReference>
<dbReference type="Gene3D" id="3.30.565.10">
    <property type="entry name" value="Histidine kinase-like ATPase, C-terminal domain"/>
    <property type="match status" value="1"/>
</dbReference>
<dbReference type="Pfam" id="PF01584">
    <property type="entry name" value="CheW"/>
    <property type="match status" value="1"/>
</dbReference>
<dbReference type="InterPro" id="IPR051315">
    <property type="entry name" value="Bact_Chemotaxis_CheA"/>
</dbReference>
<gene>
    <name evidence="13" type="ORF">GRI75_10830</name>
</gene>
<keyword evidence="6" id="KW-0418">Kinase</keyword>
<comment type="function">
    <text evidence="8">Involved in the transmission of sensory signals from the chemoreceptors to the flagellar motors. CheA is autophosphorylated; it can transfer its phosphate group to either CheB or CheY.</text>
</comment>
<name>A0A6I4UW88_9SPHN</name>
<dbReference type="InterPro" id="IPR036061">
    <property type="entry name" value="CheW-like_dom_sf"/>
</dbReference>
<evidence type="ECO:0000313" key="14">
    <source>
        <dbReference type="Proteomes" id="UP000469159"/>
    </source>
</evidence>
<dbReference type="PANTHER" id="PTHR43395:SF1">
    <property type="entry name" value="CHEMOTAXIS PROTEIN CHEA"/>
    <property type="match status" value="1"/>
</dbReference>
<evidence type="ECO:0000256" key="5">
    <source>
        <dbReference type="ARBA" id="ARBA00022679"/>
    </source>
</evidence>
<evidence type="ECO:0000256" key="3">
    <source>
        <dbReference type="ARBA" id="ARBA00021495"/>
    </source>
</evidence>
<organism evidence="13 14">
    <name type="scientific">Croceibacterium soli</name>
    <dbReference type="NCBI Taxonomy" id="1739690"/>
    <lineage>
        <taxon>Bacteria</taxon>
        <taxon>Pseudomonadati</taxon>
        <taxon>Pseudomonadota</taxon>
        <taxon>Alphaproteobacteria</taxon>
        <taxon>Sphingomonadales</taxon>
        <taxon>Erythrobacteraceae</taxon>
        <taxon>Croceibacterium</taxon>
    </lineage>
</organism>
<evidence type="ECO:0000256" key="2">
    <source>
        <dbReference type="ARBA" id="ARBA00012438"/>
    </source>
</evidence>
<dbReference type="InterPro" id="IPR003594">
    <property type="entry name" value="HATPase_dom"/>
</dbReference>
<dbReference type="InterPro" id="IPR005467">
    <property type="entry name" value="His_kinase_dom"/>
</dbReference>
<dbReference type="PROSITE" id="PS50894">
    <property type="entry name" value="HPT"/>
    <property type="match status" value="1"/>
</dbReference>
<evidence type="ECO:0000256" key="7">
    <source>
        <dbReference type="ARBA" id="ARBA00023012"/>
    </source>
</evidence>
<accession>A0A6I4UW88</accession>
<reference evidence="13 14" key="1">
    <citation type="submission" date="2019-12" db="EMBL/GenBank/DDBJ databases">
        <title>Genomic-based taxomic classification of the family Erythrobacteraceae.</title>
        <authorList>
            <person name="Xu L."/>
        </authorList>
    </citation>
    <scope>NUCLEOTIDE SEQUENCE [LARGE SCALE GENOMIC DNA]</scope>
    <source>
        <strain evidence="13 14">MCCC 1K02066</strain>
    </source>
</reference>
<evidence type="ECO:0000259" key="10">
    <source>
        <dbReference type="PROSITE" id="PS50109"/>
    </source>
</evidence>
<dbReference type="GO" id="GO:0006935">
    <property type="term" value="P:chemotaxis"/>
    <property type="evidence" value="ECO:0007669"/>
    <property type="project" value="InterPro"/>
</dbReference>
<feature type="domain" description="CheW-like" evidence="11">
    <location>
        <begin position="398"/>
        <end position="533"/>
    </location>
</feature>
<evidence type="ECO:0000259" key="12">
    <source>
        <dbReference type="PROSITE" id="PS50894"/>
    </source>
</evidence>
<dbReference type="SUPFAM" id="SSF47226">
    <property type="entry name" value="Histidine-containing phosphotransfer domain, HPT domain"/>
    <property type="match status" value="1"/>
</dbReference>
<dbReference type="SUPFAM" id="SSF47384">
    <property type="entry name" value="Homodimeric domain of signal transducing histidine kinase"/>
    <property type="match status" value="1"/>
</dbReference>
<evidence type="ECO:0000256" key="9">
    <source>
        <dbReference type="PROSITE-ProRule" id="PRU00110"/>
    </source>
</evidence>
<dbReference type="GO" id="GO:0000155">
    <property type="term" value="F:phosphorelay sensor kinase activity"/>
    <property type="evidence" value="ECO:0007669"/>
    <property type="project" value="InterPro"/>
</dbReference>
<keyword evidence="14" id="KW-1185">Reference proteome</keyword>
<feature type="modified residue" description="Phosphohistidine" evidence="9">
    <location>
        <position position="44"/>
    </location>
</feature>
<comment type="caution">
    <text evidence="13">The sequence shown here is derived from an EMBL/GenBank/DDBJ whole genome shotgun (WGS) entry which is preliminary data.</text>
</comment>
<keyword evidence="4 9" id="KW-0597">Phosphoprotein</keyword>
<dbReference type="EMBL" id="WTYK01000006">
    <property type="protein sequence ID" value="MXP42134.1"/>
    <property type="molecule type" value="Genomic_DNA"/>
</dbReference>
<dbReference type="InterPro" id="IPR008207">
    <property type="entry name" value="Sig_transdc_His_kin_Hpt_dom"/>
</dbReference>
<dbReference type="GO" id="GO:0005737">
    <property type="term" value="C:cytoplasm"/>
    <property type="evidence" value="ECO:0007669"/>
    <property type="project" value="InterPro"/>
</dbReference>
<feature type="domain" description="Histidine kinase" evidence="10">
    <location>
        <begin position="145"/>
        <end position="396"/>
    </location>
</feature>
<dbReference type="PROSITE" id="PS50851">
    <property type="entry name" value="CHEW"/>
    <property type="match status" value="1"/>
</dbReference>
<dbReference type="SUPFAM" id="SSF55874">
    <property type="entry name" value="ATPase domain of HSP90 chaperone/DNA topoisomerase II/histidine kinase"/>
    <property type="match status" value="1"/>
</dbReference>
<dbReference type="Proteomes" id="UP000469159">
    <property type="component" value="Unassembled WGS sequence"/>
</dbReference>
<evidence type="ECO:0000313" key="13">
    <source>
        <dbReference type="EMBL" id="MXP42134.1"/>
    </source>
</evidence>
<protein>
    <recommendedName>
        <fullName evidence="3">Chemotaxis protein CheA</fullName>
        <ecNumber evidence="2">2.7.13.3</ecNumber>
    </recommendedName>
</protein>
<dbReference type="InterPro" id="IPR036890">
    <property type="entry name" value="HATPase_C_sf"/>
</dbReference>
<feature type="domain" description="HPt" evidence="12">
    <location>
        <begin position="1"/>
        <end position="101"/>
    </location>
</feature>
<keyword evidence="5" id="KW-0808">Transferase</keyword>
<sequence length="686" mass="73592">MDDLLAEFLAESRDMLEALSGEIVAWENDPGDRERLDAIFRFVHTVKGNCGFFEFPRLEALSHAAEDALADVRAGRRQPDQALVSAVLAVIDRIAAIVEAIGAGAELPEQDDAPLVAALSAHEDEVSPLAAARSLSASQSRRQSVMPRTIRLPVQLLDRVMSGVSDMAVARNDLARRLAQHDGETGLEGPFNRLSAIIGDLREAITRIRMQPIETLFSGFPRLVRDLSQELGKQVMVEVESGEVEIDREMIEVVRDPLVHLIRNAVDHGIESPADRRAAGKREIGLLQISARQTGSEIRIGIVDDGRGIDGGKLVQKAVAAGLLTAGEAALLSDRERNALICEPGLSTASEITAVSGRGVGMDVVRANIEKIGGSLTIDSTPGAGTRMILNVPLTLSIVPSLTVAVAGRVFAIPRSYVEEIVRASDEEMGRASVGGREFVTVRGERLPCIGLGEVLDLGQDPGASRLYVLLRLVGGDTFGLAVDEVRDHEELVVKPIPPVLMACGLYVGSTQLDDGSPIPMLDISGIAQAAGMIHDMKNRPTRRGRGEAQADERTLVPALLFRGFDGGERAVEMDAVRRIEKLPVAALRTDPDGGSQIVIEGRIVALASFGPLRIEGETINLFRTEAEGREIAWAYAEIVDLCEFDPAEVVAGARRKLALIGGRPVELYDSQALLAHPALLLPAEG</sequence>
<dbReference type="CDD" id="cd00088">
    <property type="entry name" value="HPT"/>
    <property type="match status" value="1"/>
</dbReference>
<dbReference type="PRINTS" id="PR00344">
    <property type="entry name" value="BCTRLSENSOR"/>
</dbReference>
<dbReference type="InterPro" id="IPR036097">
    <property type="entry name" value="HisK_dim/P_sf"/>
</dbReference>
<dbReference type="InterPro" id="IPR004105">
    <property type="entry name" value="CheA-like_dim"/>
</dbReference>
<dbReference type="SMART" id="SM00073">
    <property type="entry name" value="HPT"/>
    <property type="match status" value="1"/>
</dbReference>
<dbReference type="PANTHER" id="PTHR43395">
    <property type="entry name" value="SENSOR HISTIDINE KINASE CHEA"/>
    <property type="match status" value="1"/>
</dbReference>
<evidence type="ECO:0000259" key="11">
    <source>
        <dbReference type="PROSITE" id="PS50851"/>
    </source>
</evidence>
<dbReference type="AlphaFoldDB" id="A0A6I4UW88"/>
<comment type="catalytic activity">
    <reaction evidence="1">
        <text>ATP + protein L-histidine = ADP + protein N-phospho-L-histidine.</text>
        <dbReference type="EC" id="2.7.13.3"/>
    </reaction>
</comment>
<dbReference type="SUPFAM" id="SSF50341">
    <property type="entry name" value="CheW-like"/>
    <property type="match status" value="1"/>
</dbReference>
<evidence type="ECO:0000256" key="6">
    <source>
        <dbReference type="ARBA" id="ARBA00022777"/>
    </source>
</evidence>